<gene>
    <name evidence="2" type="ORF">QYT958_LOCUS39991</name>
    <name evidence="1" type="ORF">UJA718_LOCUS40993</name>
</gene>
<feature type="non-terminal residue" evidence="1">
    <location>
        <position position="143"/>
    </location>
</feature>
<comment type="caution">
    <text evidence="1">The sequence shown here is derived from an EMBL/GenBank/DDBJ whole genome shotgun (WGS) entry which is preliminary data.</text>
</comment>
<dbReference type="EMBL" id="CAJOBR010039201">
    <property type="protein sequence ID" value="CAF5021641.1"/>
    <property type="molecule type" value="Genomic_DNA"/>
</dbReference>
<organism evidence="1 3">
    <name type="scientific">Rotaria socialis</name>
    <dbReference type="NCBI Taxonomy" id="392032"/>
    <lineage>
        <taxon>Eukaryota</taxon>
        <taxon>Metazoa</taxon>
        <taxon>Spiralia</taxon>
        <taxon>Gnathifera</taxon>
        <taxon>Rotifera</taxon>
        <taxon>Eurotatoria</taxon>
        <taxon>Bdelloidea</taxon>
        <taxon>Philodinida</taxon>
        <taxon>Philodinidae</taxon>
        <taxon>Rotaria</taxon>
    </lineage>
</organism>
<dbReference type="AlphaFoldDB" id="A0A821NU93"/>
<evidence type="ECO:0000313" key="3">
    <source>
        <dbReference type="Proteomes" id="UP000663873"/>
    </source>
</evidence>
<keyword evidence="3" id="KW-1185">Reference proteome</keyword>
<sequence length="143" mass="16512">MNWIELIFNDNEIRPEKNQALAILYSFVRICLNSSSSLNQEQKQKLIQTLALLQQYFLLRLIPESQMKIRQTRGAHNNEISGLETPIDVASALIFAHYMSHIHGDYTDKVEGANDFFQQILFGLCLMTQTSIFNFDIVQPIFT</sequence>
<dbReference type="Proteomes" id="UP000663848">
    <property type="component" value="Unassembled WGS sequence"/>
</dbReference>
<name>A0A821NU93_9BILA</name>
<evidence type="ECO:0000313" key="1">
    <source>
        <dbReference type="EMBL" id="CAF4794469.1"/>
    </source>
</evidence>
<dbReference type="Proteomes" id="UP000663873">
    <property type="component" value="Unassembled WGS sequence"/>
</dbReference>
<dbReference type="EMBL" id="CAJOBP010046958">
    <property type="protein sequence ID" value="CAF4794469.1"/>
    <property type="molecule type" value="Genomic_DNA"/>
</dbReference>
<evidence type="ECO:0000313" key="2">
    <source>
        <dbReference type="EMBL" id="CAF5021641.1"/>
    </source>
</evidence>
<proteinExistence type="predicted"/>
<protein>
    <submittedName>
        <fullName evidence="1">Uncharacterized protein</fullName>
    </submittedName>
</protein>
<reference evidence="1" key="1">
    <citation type="submission" date="2021-02" db="EMBL/GenBank/DDBJ databases">
        <authorList>
            <person name="Nowell W R."/>
        </authorList>
    </citation>
    <scope>NUCLEOTIDE SEQUENCE</scope>
</reference>
<accession>A0A821NU93</accession>